<feature type="domain" description="G-protein coupled receptors family 1 profile" evidence="10">
    <location>
        <begin position="48"/>
        <end position="372"/>
    </location>
</feature>
<evidence type="ECO:0000256" key="6">
    <source>
        <dbReference type="ARBA" id="ARBA00023136"/>
    </source>
</evidence>
<dbReference type="Proteomes" id="UP000694865">
    <property type="component" value="Unplaced"/>
</dbReference>
<keyword evidence="7" id="KW-0675">Receptor</keyword>
<evidence type="ECO:0000313" key="12">
    <source>
        <dbReference type="RefSeq" id="XP_006821244.1"/>
    </source>
</evidence>
<feature type="transmembrane region" description="Helical" evidence="9">
    <location>
        <begin position="106"/>
        <end position="131"/>
    </location>
</feature>
<evidence type="ECO:0000256" key="5">
    <source>
        <dbReference type="ARBA" id="ARBA00023040"/>
    </source>
</evidence>
<sequence>MPDVPHTDINNTQGNVTTFQLPHPDSSYSLAWLEIPLLWIITGVSMTTNCMVLIILLKKPKLRTVTNLLVLNLTVSDLLLCVISVPFITIAIAADDWILGTRLCHFTGFLISSCICGMLWTLLFISVNRYYMIVHAQTYAVRFSKRRAKKAIYFLWTVAIATAVLPLLGWGEYTYDTGRNLCFIGPDTSPSNTIFFVTVSTIVPFLLMVYCYWNIFLAVRQNSRRIKNTAKALIQTSALVIAEGAGSPHMSNMRESRAGKRMSELLPRLSDSSFNPRLALPRVSDTRRLSSTSMASITSRVTLIGSQTAERPEQGKLTRMLVLVFSVYAVLWMPVALSMFVEASYNTRFNKHLEKLLLFMLYLLTGVNPLVYGLINETYRKVFCSVLCCQRSHFSHMSRRRHVTMADDGNRSSIAMISAEQGYGNRPNVSVMSYADRDSLSKANTYSLSDTKCGSYVEVQPAYLELSSSGSPRVSVTNKPSSATSPRLTFAWQQPDYDYDRRNIIPPVSPDCCKGQESLTPV</sequence>
<keyword evidence="5" id="KW-0297">G-protein coupled receptor</keyword>
<gene>
    <name evidence="12" type="primary">LOC102807113</name>
</gene>
<feature type="transmembrane region" description="Helical" evidence="9">
    <location>
        <begin position="37"/>
        <end position="57"/>
    </location>
</feature>
<dbReference type="Pfam" id="PF00001">
    <property type="entry name" value="7tm_1"/>
    <property type="match status" value="1"/>
</dbReference>
<dbReference type="SUPFAM" id="SSF81321">
    <property type="entry name" value="Family A G protein-coupled receptor-like"/>
    <property type="match status" value="1"/>
</dbReference>
<feature type="transmembrane region" description="Helical" evidence="9">
    <location>
        <begin position="152"/>
        <end position="173"/>
    </location>
</feature>
<evidence type="ECO:0000313" key="11">
    <source>
        <dbReference type="Proteomes" id="UP000694865"/>
    </source>
</evidence>
<keyword evidence="3 9" id="KW-0812">Transmembrane</keyword>
<keyword evidence="8" id="KW-0807">Transducer</keyword>
<keyword evidence="11" id="KW-1185">Reference proteome</keyword>
<comment type="subcellular location">
    <subcellularLocation>
        <location evidence="1">Cell membrane</location>
        <topology evidence="1">Multi-pass membrane protein</topology>
    </subcellularLocation>
</comment>
<evidence type="ECO:0000256" key="8">
    <source>
        <dbReference type="ARBA" id="ARBA00023224"/>
    </source>
</evidence>
<evidence type="ECO:0000256" key="9">
    <source>
        <dbReference type="SAM" id="Phobius"/>
    </source>
</evidence>
<feature type="transmembrane region" description="Helical" evidence="9">
    <location>
        <begin position="356"/>
        <end position="375"/>
    </location>
</feature>
<proteinExistence type="predicted"/>
<dbReference type="InterPro" id="IPR017452">
    <property type="entry name" value="GPCR_Rhodpsn_7TM"/>
</dbReference>
<keyword evidence="4 9" id="KW-1133">Transmembrane helix</keyword>
<evidence type="ECO:0000256" key="3">
    <source>
        <dbReference type="ARBA" id="ARBA00022692"/>
    </source>
</evidence>
<dbReference type="PROSITE" id="PS50262">
    <property type="entry name" value="G_PROTEIN_RECEP_F1_2"/>
    <property type="match status" value="1"/>
</dbReference>
<evidence type="ECO:0000256" key="7">
    <source>
        <dbReference type="ARBA" id="ARBA00023170"/>
    </source>
</evidence>
<dbReference type="RefSeq" id="XP_006821244.1">
    <property type="nucleotide sequence ID" value="XM_006821181.1"/>
</dbReference>
<name>A0ABM0MMK3_SACKO</name>
<reference evidence="12" key="1">
    <citation type="submission" date="2025-08" db="UniProtKB">
        <authorList>
            <consortium name="RefSeq"/>
        </authorList>
    </citation>
    <scope>IDENTIFICATION</scope>
    <source>
        <tissue evidence="12">Testes</tissue>
    </source>
</reference>
<evidence type="ECO:0000256" key="1">
    <source>
        <dbReference type="ARBA" id="ARBA00004651"/>
    </source>
</evidence>
<keyword evidence="2" id="KW-1003">Cell membrane</keyword>
<dbReference type="PANTHER" id="PTHR22752">
    <property type="entry name" value="G PROTEIN-COUPLED RECEPTOR"/>
    <property type="match status" value="1"/>
</dbReference>
<feature type="transmembrane region" description="Helical" evidence="9">
    <location>
        <begin position="193"/>
        <end position="217"/>
    </location>
</feature>
<dbReference type="GeneID" id="102807113"/>
<evidence type="ECO:0000256" key="4">
    <source>
        <dbReference type="ARBA" id="ARBA00022989"/>
    </source>
</evidence>
<feature type="transmembrane region" description="Helical" evidence="9">
    <location>
        <begin position="69"/>
        <end position="94"/>
    </location>
</feature>
<evidence type="ECO:0000259" key="10">
    <source>
        <dbReference type="PROSITE" id="PS50262"/>
    </source>
</evidence>
<feature type="transmembrane region" description="Helical" evidence="9">
    <location>
        <begin position="320"/>
        <end position="341"/>
    </location>
</feature>
<protein>
    <submittedName>
        <fullName evidence="12">G-protein coupled receptor moody-like</fullName>
    </submittedName>
</protein>
<dbReference type="Gene3D" id="1.20.1070.10">
    <property type="entry name" value="Rhodopsin 7-helix transmembrane proteins"/>
    <property type="match status" value="1"/>
</dbReference>
<dbReference type="PRINTS" id="PR00237">
    <property type="entry name" value="GPCRRHODOPSN"/>
</dbReference>
<dbReference type="CDD" id="cd00637">
    <property type="entry name" value="7tm_classA_rhodopsin-like"/>
    <property type="match status" value="1"/>
</dbReference>
<accession>A0ABM0MMK3</accession>
<keyword evidence="6 9" id="KW-0472">Membrane</keyword>
<organism evidence="11 12">
    <name type="scientific">Saccoglossus kowalevskii</name>
    <name type="common">Acorn worm</name>
    <dbReference type="NCBI Taxonomy" id="10224"/>
    <lineage>
        <taxon>Eukaryota</taxon>
        <taxon>Metazoa</taxon>
        <taxon>Hemichordata</taxon>
        <taxon>Enteropneusta</taxon>
        <taxon>Harrimaniidae</taxon>
        <taxon>Saccoglossus</taxon>
    </lineage>
</organism>
<dbReference type="InterPro" id="IPR000276">
    <property type="entry name" value="GPCR_Rhodpsn"/>
</dbReference>
<evidence type="ECO:0000256" key="2">
    <source>
        <dbReference type="ARBA" id="ARBA00022475"/>
    </source>
</evidence>